<dbReference type="Pfam" id="PF26177">
    <property type="entry name" value="zf_C2H2_17_1st"/>
    <property type="match status" value="1"/>
</dbReference>
<dbReference type="SMART" id="SM00355">
    <property type="entry name" value="ZnF_C2H2"/>
    <property type="match status" value="2"/>
</dbReference>
<feature type="region of interest" description="Disordered" evidence="1">
    <location>
        <begin position="299"/>
        <end position="331"/>
    </location>
</feature>
<feature type="compositionally biased region" description="Polar residues" evidence="1">
    <location>
        <begin position="315"/>
        <end position="324"/>
    </location>
</feature>
<proteinExistence type="predicted"/>
<sequence length="378" mass="41552">MPGFNVDLSEVQTPSSDFSPASQANMLSSSSGVFPMCFLDQGQYMDRFSDELDALSMSHMVTTTQPFHQSTLATAQDSMGYLRDAAGPLMGHHVNPQVLDAFLVMQSPESSVSLSPSLSAGSFDAPLPEGVWPAMSAKSPPDSFTSTSPTLISVSPRMTRTMDDSHLLTPDALLATGYPQENETFFMTPAQLGSRRPTGDDGLFHCPWEGQACCNHRPEKLKCNYDKFVDSHLKPYRCKVEGCQNARFSSTACLLRHEREAHAMHGHGEKPYLCHYDGCDRAKSGNGFPRQWNLRDHMRRVHNDNGPPPDMASSPPVTLGSSASGRGRKRKTDALTRNLCIPWSDRRHVDMVMCVRLLQAQNPTDHGLIPGLGADSPR</sequence>
<evidence type="ECO:0000256" key="1">
    <source>
        <dbReference type="SAM" id="MobiDB-lite"/>
    </source>
</evidence>
<feature type="region of interest" description="Disordered" evidence="1">
    <location>
        <begin position="1"/>
        <end position="23"/>
    </location>
</feature>
<gene>
    <name evidence="3" type="ORF">P8C59_000344</name>
</gene>
<accession>A0AAD9HVV0</accession>
<reference evidence="3" key="1">
    <citation type="journal article" date="2023" name="Mol. Plant Microbe Interact.">
        <title>Elucidating the Obligate Nature and Biological Capacity of an Invasive Fungal Corn Pathogen.</title>
        <authorList>
            <person name="MacCready J.S."/>
            <person name="Roggenkamp E.M."/>
            <person name="Gdanetz K."/>
            <person name="Chilvers M.I."/>
        </authorList>
    </citation>
    <scope>NUCLEOTIDE SEQUENCE</scope>
    <source>
        <strain evidence="3">PM02</strain>
    </source>
</reference>
<name>A0AAD9HVV0_9PEZI</name>
<dbReference type="Gene3D" id="3.30.160.60">
    <property type="entry name" value="Classic Zinc Finger"/>
    <property type="match status" value="1"/>
</dbReference>
<dbReference type="InterPro" id="IPR059095">
    <property type="entry name" value="Znf_C2H2_17_2nd"/>
</dbReference>
<dbReference type="Pfam" id="PF26176">
    <property type="entry name" value="zf_C2H2_17_2"/>
    <property type="match status" value="1"/>
</dbReference>
<dbReference type="AlphaFoldDB" id="A0AAD9HVV0"/>
<evidence type="ECO:0000313" key="4">
    <source>
        <dbReference type="Proteomes" id="UP001217918"/>
    </source>
</evidence>
<dbReference type="EMBL" id="JAQQPM010000001">
    <property type="protein sequence ID" value="KAK2066538.1"/>
    <property type="molecule type" value="Genomic_DNA"/>
</dbReference>
<evidence type="ECO:0000259" key="2">
    <source>
        <dbReference type="SMART" id="SM00355"/>
    </source>
</evidence>
<comment type="caution">
    <text evidence="3">The sequence shown here is derived from an EMBL/GenBank/DDBJ whole genome shotgun (WGS) entry which is preliminary data.</text>
</comment>
<feature type="domain" description="C2H2-type" evidence="2">
    <location>
        <begin position="236"/>
        <end position="262"/>
    </location>
</feature>
<evidence type="ECO:0000313" key="3">
    <source>
        <dbReference type="EMBL" id="KAK2066538.1"/>
    </source>
</evidence>
<protein>
    <recommendedName>
        <fullName evidence="2">C2H2-type domain-containing protein</fullName>
    </recommendedName>
</protein>
<feature type="compositionally biased region" description="Polar residues" evidence="1">
    <location>
        <begin position="10"/>
        <end position="23"/>
    </location>
</feature>
<dbReference type="Proteomes" id="UP001217918">
    <property type="component" value="Unassembled WGS sequence"/>
</dbReference>
<organism evidence="3 4">
    <name type="scientific">Phyllachora maydis</name>
    <dbReference type="NCBI Taxonomy" id="1825666"/>
    <lineage>
        <taxon>Eukaryota</taxon>
        <taxon>Fungi</taxon>
        <taxon>Dikarya</taxon>
        <taxon>Ascomycota</taxon>
        <taxon>Pezizomycotina</taxon>
        <taxon>Sordariomycetes</taxon>
        <taxon>Sordariomycetidae</taxon>
        <taxon>Phyllachorales</taxon>
        <taxon>Phyllachoraceae</taxon>
        <taxon>Phyllachora</taxon>
    </lineage>
</organism>
<dbReference type="InterPro" id="IPR059009">
    <property type="entry name" value="Znf_C2H2_17_1st"/>
</dbReference>
<keyword evidence="4" id="KW-1185">Reference proteome</keyword>
<feature type="domain" description="C2H2-type" evidence="2">
    <location>
        <begin position="272"/>
        <end position="302"/>
    </location>
</feature>
<dbReference type="InterPro" id="IPR013087">
    <property type="entry name" value="Znf_C2H2_type"/>
</dbReference>